<dbReference type="AlphaFoldDB" id="A0A834EVE6"/>
<gene>
    <name evidence="2" type="ORF">HJG60_007997</name>
</gene>
<evidence type="ECO:0000313" key="3">
    <source>
        <dbReference type="Proteomes" id="UP000664940"/>
    </source>
</evidence>
<reference evidence="2 3" key="1">
    <citation type="journal article" date="2020" name="Nature">
        <title>Six reference-quality genomes reveal evolution of bat adaptations.</title>
        <authorList>
            <person name="Jebb D."/>
            <person name="Huang Z."/>
            <person name="Pippel M."/>
            <person name="Hughes G.M."/>
            <person name="Lavrichenko K."/>
            <person name="Devanna P."/>
            <person name="Winkler S."/>
            <person name="Jermiin L.S."/>
            <person name="Skirmuntt E.C."/>
            <person name="Katzourakis A."/>
            <person name="Burkitt-Gray L."/>
            <person name="Ray D.A."/>
            <person name="Sullivan K.A.M."/>
            <person name="Roscito J.G."/>
            <person name="Kirilenko B.M."/>
            <person name="Davalos L.M."/>
            <person name="Corthals A.P."/>
            <person name="Power M.L."/>
            <person name="Jones G."/>
            <person name="Ransome R.D."/>
            <person name="Dechmann D.K.N."/>
            <person name="Locatelli A.G."/>
            <person name="Puechmaille S.J."/>
            <person name="Fedrigo O."/>
            <person name="Jarvis E.D."/>
            <person name="Hiller M."/>
            <person name="Vernes S.C."/>
            <person name="Myers E.W."/>
            <person name="Teeling E.C."/>
        </authorList>
    </citation>
    <scope>NUCLEOTIDE SEQUENCE [LARGE SCALE GENOMIC DNA]</scope>
    <source>
        <strain evidence="2">Bat1K_MPI-CBG_1</strain>
    </source>
</reference>
<organism evidence="2 3">
    <name type="scientific">Phyllostomus discolor</name>
    <name type="common">pale spear-nosed bat</name>
    <dbReference type="NCBI Taxonomy" id="89673"/>
    <lineage>
        <taxon>Eukaryota</taxon>
        <taxon>Metazoa</taxon>
        <taxon>Chordata</taxon>
        <taxon>Craniata</taxon>
        <taxon>Vertebrata</taxon>
        <taxon>Euteleostomi</taxon>
        <taxon>Mammalia</taxon>
        <taxon>Eutheria</taxon>
        <taxon>Laurasiatheria</taxon>
        <taxon>Chiroptera</taxon>
        <taxon>Yangochiroptera</taxon>
        <taxon>Phyllostomidae</taxon>
        <taxon>Phyllostominae</taxon>
        <taxon>Phyllostomus</taxon>
    </lineage>
</organism>
<evidence type="ECO:0000313" key="2">
    <source>
        <dbReference type="EMBL" id="KAF6131096.1"/>
    </source>
</evidence>
<comment type="caution">
    <text evidence="2">The sequence shown here is derived from an EMBL/GenBank/DDBJ whole genome shotgun (WGS) entry which is preliminary data.</text>
</comment>
<dbReference type="Proteomes" id="UP000664940">
    <property type="component" value="Unassembled WGS sequence"/>
</dbReference>
<name>A0A834EVE6_9CHIR</name>
<feature type="region of interest" description="Disordered" evidence="1">
    <location>
        <begin position="124"/>
        <end position="151"/>
    </location>
</feature>
<dbReference type="EMBL" id="JABVXQ010000001">
    <property type="protein sequence ID" value="KAF6131096.1"/>
    <property type="molecule type" value="Genomic_DNA"/>
</dbReference>
<protein>
    <submittedName>
        <fullName evidence="2">Uncharacterized protein</fullName>
    </submittedName>
</protein>
<feature type="compositionally biased region" description="Polar residues" evidence="1">
    <location>
        <begin position="142"/>
        <end position="151"/>
    </location>
</feature>
<accession>A0A834EVE6</accession>
<sequence>MKVILTQPAHEAFACSPETMPLVLSTHTRQFAFSLTHSRPKHCLVCLQNKCITVRIHHSLRGRGALLLVLVGDFKCTWQLQNKVFLQYFGFQNQKCSDSKGKLGKQILKGERHFLKIRENWSAGEPATVDSPRGGERGRQRPTPSSAQTSIVVPVPCDLPPRCGRSSWPHCEDGPVCWPGPGPRQVGRAAPQPPRYLQQEQPHLWPRGPTSTNPEAVHLAAKPTACGCQVWFCGQSEVWNGFSVSFYTKGTNCCIHPLY</sequence>
<proteinExistence type="predicted"/>
<evidence type="ECO:0000256" key="1">
    <source>
        <dbReference type="SAM" id="MobiDB-lite"/>
    </source>
</evidence>